<dbReference type="WBParaSite" id="maker-PairedContig_411-snap-gene-1.29-mRNA-1">
    <property type="protein sequence ID" value="maker-PairedContig_411-snap-gene-1.29-mRNA-1"/>
    <property type="gene ID" value="maker-PairedContig_411-snap-gene-1.29"/>
</dbReference>
<proteinExistence type="predicted"/>
<protein>
    <submittedName>
        <fullName evidence="1">Uncharacterized protein</fullName>
    </submittedName>
</protein>
<reference evidence="1" key="1">
    <citation type="submission" date="2016-11" db="UniProtKB">
        <authorList>
            <consortium name="WormBaseParasite"/>
        </authorList>
    </citation>
    <scope>IDENTIFICATION</scope>
    <source>
        <strain evidence="1">pt0022</strain>
    </source>
</reference>
<sequence length="74" mass="8466">MCGRVEMEEEGYELYTVVGKPMAREGFCFENSKFVSKVNFTSRKEEEELPPINDMLEALKMASNNRDTDFCGDA</sequence>
<dbReference type="AlphaFoldDB" id="A0A1I8ERT9"/>
<organism evidence="1">
    <name type="scientific">Wuchereria bancrofti</name>
    <dbReference type="NCBI Taxonomy" id="6293"/>
    <lineage>
        <taxon>Eukaryota</taxon>
        <taxon>Metazoa</taxon>
        <taxon>Ecdysozoa</taxon>
        <taxon>Nematoda</taxon>
        <taxon>Chromadorea</taxon>
        <taxon>Rhabditida</taxon>
        <taxon>Spirurina</taxon>
        <taxon>Spiruromorpha</taxon>
        <taxon>Filarioidea</taxon>
        <taxon>Onchocercidae</taxon>
        <taxon>Wuchereria</taxon>
    </lineage>
</organism>
<evidence type="ECO:0000313" key="1">
    <source>
        <dbReference type="WBParaSite" id="maker-PairedContig_411-snap-gene-1.29-mRNA-1"/>
    </source>
</evidence>
<accession>A0A1I8ERT9</accession>
<name>A0A1I8ERT9_WUCBA</name>